<organism evidence="1 2">
    <name type="scientific">Polarella glacialis</name>
    <name type="common">Dinoflagellate</name>
    <dbReference type="NCBI Taxonomy" id="89957"/>
    <lineage>
        <taxon>Eukaryota</taxon>
        <taxon>Sar</taxon>
        <taxon>Alveolata</taxon>
        <taxon>Dinophyceae</taxon>
        <taxon>Suessiales</taxon>
        <taxon>Suessiaceae</taxon>
        <taxon>Polarella</taxon>
    </lineage>
</organism>
<dbReference type="PANTHER" id="PTHR38899">
    <property type="entry name" value="DOMAIN OOKINETE PROTEIN, PUTATIVE-RELATED"/>
    <property type="match status" value="1"/>
</dbReference>
<evidence type="ECO:0000313" key="2">
    <source>
        <dbReference type="Proteomes" id="UP000654075"/>
    </source>
</evidence>
<dbReference type="Proteomes" id="UP000654075">
    <property type="component" value="Unassembled WGS sequence"/>
</dbReference>
<dbReference type="PANTHER" id="PTHR38899:SF1">
    <property type="entry name" value="PROTEIN KINASE"/>
    <property type="match status" value="1"/>
</dbReference>
<proteinExistence type="predicted"/>
<sequence>MFLAWSPWHLSRNTSAELHQHIAAAGKHRSIRSAGAAEVLSFFKPAPNTEKFQRPLRELQAVGEQLLRFAMKLGTVIIVTNAMDPWVETSCRNFLPQLLPLVSQLPVIYARSIYEAQGVDPLRSTARSSSPSSTRVPLPGLYAANGQNRLSSFNTKLAQQRCAEEMSPQKWKEVAFSLEINGFYSRYAHQSWKNVISIGDSIFERDAVRRVVVQRPDQKKKCRTKTLKLFDDPEIEELIAQVKVVQDVLNVMVQYDGDLDIEIDEDDLKLEGGCIVEIFLLSIIMGATGSLFRNTVAVV</sequence>
<evidence type="ECO:0000313" key="1">
    <source>
        <dbReference type="EMBL" id="CAE8637615.1"/>
    </source>
</evidence>
<dbReference type="OrthoDB" id="420410at2759"/>
<name>A0A813HJ73_POLGL</name>
<dbReference type="EMBL" id="CAJNNV010031733">
    <property type="protein sequence ID" value="CAE8637615.1"/>
    <property type="molecule type" value="Genomic_DNA"/>
</dbReference>
<dbReference type="AlphaFoldDB" id="A0A813HJ73"/>
<accession>A0A813HJ73</accession>
<gene>
    <name evidence="1" type="ORF">PGLA1383_LOCUS52947</name>
</gene>
<keyword evidence="2" id="KW-1185">Reference proteome</keyword>
<protein>
    <submittedName>
        <fullName evidence="1">Uncharacterized protein</fullName>
    </submittedName>
</protein>
<comment type="caution">
    <text evidence="1">The sequence shown here is derived from an EMBL/GenBank/DDBJ whole genome shotgun (WGS) entry which is preliminary data.</text>
</comment>
<reference evidence="1" key="1">
    <citation type="submission" date="2021-02" db="EMBL/GenBank/DDBJ databases">
        <authorList>
            <person name="Dougan E. K."/>
            <person name="Rhodes N."/>
            <person name="Thang M."/>
            <person name="Chan C."/>
        </authorList>
    </citation>
    <scope>NUCLEOTIDE SEQUENCE</scope>
</reference>